<evidence type="ECO:0000313" key="1">
    <source>
        <dbReference type="EMBL" id="WAZ60705.1"/>
    </source>
</evidence>
<dbReference type="EMBL" id="CP114569">
    <property type="protein sequence ID" value="WAZ60705.1"/>
    <property type="molecule type" value="Genomic_DNA"/>
</dbReference>
<name>A0ABY7LC94_CITFR</name>
<dbReference type="Proteomes" id="UP001164536">
    <property type="component" value="Plasmid unnamed5"/>
</dbReference>
<keyword evidence="1" id="KW-0614">Plasmid</keyword>
<keyword evidence="2" id="KW-1185">Reference proteome</keyword>
<proteinExistence type="predicted"/>
<gene>
    <name evidence="1" type="ORF">O4000_29255</name>
</gene>
<sequence length="479" mass="53456">MSIQELLEKFNGLLQDKPWWARFANSQFIQMMSIFGAQVIYMAQNHARRALGEGFISTATKRSSILAAAEDRGYVGPLITPSAGAVSIRNKTKQELQLPIYSEFLSSMELPYVLSDAVTIPAGEAVEVSSVKQMELVHIQANIEKESAFYTLLLPKDITSETASIDVFVVVNGERRKWKYNPMFRLSRATSEHYVLVYRPSEQLGVRFGNGSTGAMPPAGSRVEIEAWCSQGETTLAQGQKLTPAGNIASMVEMLEVVTTTPITGGSGFESTEDTRYRAQYYVPFDEQVVWGGDYSYFIRRHVPGLSWLAVWGEQQQEAATGKKDLLNINTIFFSGHKPGVSQEHLSELIYSALKGVPNYLNKNFRWVPVNPKPFTISLTGSANKNVVINDAIKEIRDTLEARFGYDSTSFGAELEDNDVQFVQVKVKDMWACVNDMKLLSTFEIVVNGMLPSENLNDFIYLNTKDSVFDIRLPGGVIR</sequence>
<dbReference type="RefSeq" id="WP_269521586.1">
    <property type="nucleotide sequence ID" value="NZ_CP114569.1"/>
</dbReference>
<geneLocation type="plasmid" evidence="1 2">
    <name>unnamed5</name>
</geneLocation>
<protein>
    <submittedName>
        <fullName evidence="1">Baseplate protein</fullName>
    </submittedName>
</protein>
<organism evidence="1 2">
    <name type="scientific">Citrobacter freundii</name>
    <dbReference type="NCBI Taxonomy" id="546"/>
    <lineage>
        <taxon>Bacteria</taxon>
        <taxon>Pseudomonadati</taxon>
        <taxon>Pseudomonadota</taxon>
        <taxon>Gammaproteobacteria</taxon>
        <taxon>Enterobacterales</taxon>
        <taxon>Enterobacteriaceae</taxon>
        <taxon>Citrobacter</taxon>
        <taxon>Citrobacter freundii complex</taxon>
    </lineage>
</organism>
<accession>A0ABY7LC94</accession>
<reference evidence="1" key="1">
    <citation type="submission" date="2022-12" db="EMBL/GenBank/DDBJ databases">
        <title>2953647.</title>
        <authorList>
            <person name="Hergert J."/>
            <person name="Casey R."/>
            <person name="Wagner J."/>
            <person name="Young E.L."/>
            <person name="Oakeson K.F."/>
        </authorList>
    </citation>
    <scope>NUCLEOTIDE SEQUENCE</scope>
    <source>
        <strain evidence="1">2953647</strain>
        <plasmid evidence="1">unnamed5</plasmid>
    </source>
</reference>
<evidence type="ECO:0000313" key="2">
    <source>
        <dbReference type="Proteomes" id="UP001164536"/>
    </source>
</evidence>